<feature type="transmembrane region" description="Helical" evidence="10">
    <location>
        <begin position="635"/>
        <end position="655"/>
    </location>
</feature>
<evidence type="ECO:0000256" key="8">
    <source>
        <dbReference type="ARBA" id="ARBA00023136"/>
    </source>
</evidence>
<gene>
    <name evidence="13" type="ORF">g.15202</name>
</gene>
<evidence type="ECO:0000256" key="11">
    <source>
        <dbReference type="SAM" id="SignalP"/>
    </source>
</evidence>
<evidence type="ECO:0000313" key="13">
    <source>
        <dbReference type="EMBL" id="JAS35302.1"/>
    </source>
</evidence>
<sequence>MLNWIWISVSFSAIFILNIEAERKDILHMIYETFDNPAVCFRILNGTHQFGCSSTVSGDTGVVHFISSTEDLNWVFQKSNAGPYMAVVHPKMFIREVMLQLNESPKISGILLAVNGTSDLVDSYSPDDTCPNRNAGLLGSCNDAQPWNPDGSSLLFVDWKVPMFVVKDIEVIKKIYNCFTTYNLPLDDSQSERSLCSLQMRSHMHAAINTPTCMHRSELMVFSFNPQSYCDPMGDSNIVSTLFPRTDPSVQNRSMILVVTRLDSTSLFDGLAPGAMTTVSGIVTLLATSKVLKELISASKPTTFERNVMFIFLNGEAQDYIGSSRIVYDMKGMKFPASDLPLKFEDIEMIIDVNQLSASKEIHFYNRSTNSEIVKTFLKQLQLFSVKKNLVVTEELSTQFLPPSSVQPFLKEKPGLPAVVLSNHGKQFVNKFYNSFMDGSTNLQYVYANKSAIPADSVQYVLGSVSVALAQALYVLVTGTQPSEPAMNPVATTVDELLFCYLESADCEIFRNTTSTDLPPKPLNLYVGIFRITNTITRLTSMVLAQFTGTKVNETAYSCKEKSSKSTEIDYTWIESANGETQCIESTVRFYLAVSPAFEIEGYNWTSGEYSTWAESVWQELNLRMFLKPSFNQEIITLISGLAVLFISFVSVYWVNSRKEYLFSNQLCVRC</sequence>
<reference evidence="13" key="1">
    <citation type="submission" date="2015-12" db="EMBL/GenBank/DDBJ databases">
        <title>De novo transcriptome assembly of four potential Pierce s Disease insect vectors from Arizona vineyards.</title>
        <authorList>
            <person name="Tassone E.E."/>
        </authorList>
    </citation>
    <scope>NUCLEOTIDE SEQUENCE</scope>
</reference>
<keyword evidence="7 10" id="KW-1133">Transmembrane helix</keyword>
<comment type="subcellular location">
    <subcellularLocation>
        <location evidence="1">Membrane</location>
        <topology evidence="1">Single-pass type I membrane protein</topology>
    </subcellularLocation>
</comment>
<dbReference type="GO" id="GO:0007219">
    <property type="term" value="P:Notch signaling pathway"/>
    <property type="evidence" value="ECO:0007669"/>
    <property type="project" value="UniProtKB-KW"/>
</dbReference>
<dbReference type="InterPro" id="IPR008710">
    <property type="entry name" value="Nicastrin"/>
</dbReference>
<evidence type="ECO:0000256" key="1">
    <source>
        <dbReference type="ARBA" id="ARBA00004479"/>
    </source>
</evidence>
<accession>A0A1B6EBK1</accession>
<evidence type="ECO:0000256" key="5">
    <source>
        <dbReference type="ARBA" id="ARBA00022729"/>
    </source>
</evidence>
<organism evidence="13">
    <name type="scientific">Clastoptera arizonana</name>
    <name type="common">Arizona spittle bug</name>
    <dbReference type="NCBI Taxonomy" id="38151"/>
    <lineage>
        <taxon>Eukaryota</taxon>
        <taxon>Metazoa</taxon>
        <taxon>Ecdysozoa</taxon>
        <taxon>Arthropoda</taxon>
        <taxon>Hexapoda</taxon>
        <taxon>Insecta</taxon>
        <taxon>Pterygota</taxon>
        <taxon>Neoptera</taxon>
        <taxon>Paraneoptera</taxon>
        <taxon>Hemiptera</taxon>
        <taxon>Auchenorrhyncha</taxon>
        <taxon>Cercopoidea</taxon>
        <taxon>Clastopteridae</taxon>
        <taxon>Clastoptera</taxon>
    </lineage>
</organism>
<proteinExistence type="inferred from homology"/>
<dbReference type="PANTHER" id="PTHR21092">
    <property type="entry name" value="NICASTRIN"/>
    <property type="match status" value="1"/>
</dbReference>
<dbReference type="Pfam" id="PF05450">
    <property type="entry name" value="Nicastrin"/>
    <property type="match status" value="1"/>
</dbReference>
<dbReference type="GO" id="GO:0016485">
    <property type="term" value="P:protein processing"/>
    <property type="evidence" value="ECO:0007669"/>
    <property type="project" value="InterPro"/>
</dbReference>
<keyword evidence="6" id="KW-0914">Notch signaling pathway</keyword>
<keyword evidence="8 10" id="KW-0472">Membrane</keyword>
<dbReference type="Pfam" id="PF18266">
    <property type="entry name" value="Ncstrn_small"/>
    <property type="match status" value="1"/>
</dbReference>
<evidence type="ECO:0000259" key="12">
    <source>
        <dbReference type="Pfam" id="PF18266"/>
    </source>
</evidence>
<dbReference type="GO" id="GO:0005886">
    <property type="term" value="C:plasma membrane"/>
    <property type="evidence" value="ECO:0007669"/>
    <property type="project" value="UniProtKB-ARBA"/>
</dbReference>
<keyword evidence="4 10" id="KW-0812">Transmembrane</keyword>
<feature type="domain" description="Nicastrin small lobe" evidence="12">
    <location>
        <begin position="40"/>
        <end position="206"/>
    </location>
</feature>
<evidence type="ECO:0000256" key="9">
    <source>
        <dbReference type="ARBA" id="ARBA00023180"/>
    </source>
</evidence>
<evidence type="ECO:0000256" key="7">
    <source>
        <dbReference type="ARBA" id="ARBA00022989"/>
    </source>
</evidence>
<evidence type="ECO:0000256" key="2">
    <source>
        <dbReference type="ARBA" id="ARBA00007717"/>
    </source>
</evidence>
<name>A0A1B6EBK1_9HEMI</name>
<feature type="signal peptide" evidence="11">
    <location>
        <begin position="1"/>
        <end position="21"/>
    </location>
</feature>
<evidence type="ECO:0000256" key="3">
    <source>
        <dbReference type="ARBA" id="ARBA00015303"/>
    </source>
</evidence>
<dbReference type="GO" id="GO:0007220">
    <property type="term" value="P:Notch receptor processing"/>
    <property type="evidence" value="ECO:0007669"/>
    <property type="project" value="TreeGrafter"/>
</dbReference>
<protein>
    <recommendedName>
        <fullName evidence="3">Nicastrin</fullName>
    </recommendedName>
</protein>
<dbReference type="InterPro" id="IPR041084">
    <property type="entry name" value="Ncstrn_small"/>
</dbReference>
<dbReference type="PANTHER" id="PTHR21092:SF0">
    <property type="entry name" value="NICASTRIN"/>
    <property type="match status" value="1"/>
</dbReference>
<dbReference type="AlphaFoldDB" id="A0A1B6EBK1"/>
<evidence type="ECO:0000256" key="10">
    <source>
        <dbReference type="SAM" id="Phobius"/>
    </source>
</evidence>
<keyword evidence="9" id="KW-0325">Glycoprotein</keyword>
<dbReference type="EMBL" id="GEDC01001996">
    <property type="protein sequence ID" value="JAS35302.1"/>
    <property type="molecule type" value="Transcribed_RNA"/>
</dbReference>
<evidence type="ECO:0000256" key="6">
    <source>
        <dbReference type="ARBA" id="ARBA00022976"/>
    </source>
</evidence>
<keyword evidence="5 11" id="KW-0732">Signal</keyword>
<feature type="chain" id="PRO_5008582095" description="Nicastrin" evidence="11">
    <location>
        <begin position="22"/>
        <end position="671"/>
    </location>
</feature>
<dbReference type="Gene3D" id="3.40.630.10">
    <property type="entry name" value="Zn peptidases"/>
    <property type="match status" value="1"/>
</dbReference>
<dbReference type="SUPFAM" id="SSF53187">
    <property type="entry name" value="Zn-dependent exopeptidases"/>
    <property type="match status" value="1"/>
</dbReference>
<comment type="similarity">
    <text evidence="2">Belongs to the nicastrin family.</text>
</comment>
<evidence type="ECO:0000256" key="4">
    <source>
        <dbReference type="ARBA" id="ARBA00022692"/>
    </source>
</evidence>